<keyword evidence="1" id="KW-0472">Membrane</keyword>
<evidence type="ECO:0000313" key="2">
    <source>
        <dbReference type="EMBL" id="RYU31533.1"/>
    </source>
</evidence>
<feature type="transmembrane region" description="Helical" evidence="1">
    <location>
        <begin position="37"/>
        <end position="62"/>
    </location>
</feature>
<dbReference type="AlphaFoldDB" id="A0A8B3RV10"/>
<dbReference type="RefSeq" id="WP_101008486.1">
    <property type="nucleotide sequence ID" value="NZ_JADMHW010000014.1"/>
</dbReference>
<proteinExistence type="predicted"/>
<gene>
    <name evidence="2" type="ORF">EU507_10605</name>
</gene>
<sequence>MNDNQKNITIKNISIPFCFGKPQSVFPLLCLFVVPDIIFVFSLIFFNLFSIVFAILLLFMIYGSGFYDFRRYYSYFVITDQGIIYSPYQNKYTFFPFVEIIKGAIGKRKEAFVPFKEIKFGKINFDTDGFKGFNTSVIFRPRYLYFAREEFTFIIIQKNQNRIALNFDVACYPNSLEREVFCALFKYINSKGVKIKDRYSIINSFCADKNFITEAYKNKINIG</sequence>
<name>A0A8B3RV10_ENTFL</name>
<keyword evidence="1" id="KW-1133">Transmembrane helix</keyword>
<evidence type="ECO:0000313" key="3">
    <source>
        <dbReference type="Proteomes" id="UP000292223"/>
    </source>
</evidence>
<organism evidence="2 3">
    <name type="scientific">Enterococcus faecalis</name>
    <name type="common">Streptococcus faecalis</name>
    <dbReference type="NCBI Taxonomy" id="1351"/>
    <lineage>
        <taxon>Bacteria</taxon>
        <taxon>Bacillati</taxon>
        <taxon>Bacillota</taxon>
        <taxon>Bacilli</taxon>
        <taxon>Lactobacillales</taxon>
        <taxon>Enterococcaceae</taxon>
        <taxon>Enterococcus</taxon>
    </lineage>
</organism>
<keyword evidence="1" id="KW-0812">Transmembrane</keyword>
<protein>
    <submittedName>
        <fullName evidence="2">Uncharacterized protein</fullName>
    </submittedName>
</protein>
<comment type="caution">
    <text evidence="2">The sequence shown here is derived from an EMBL/GenBank/DDBJ whole genome shotgun (WGS) entry which is preliminary data.</text>
</comment>
<dbReference type="Proteomes" id="UP000292223">
    <property type="component" value="Unassembled WGS sequence"/>
</dbReference>
<dbReference type="EMBL" id="SEWT01000007">
    <property type="protein sequence ID" value="RYU31533.1"/>
    <property type="molecule type" value="Genomic_DNA"/>
</dbReference>
<accession>A0A8B3RV10</accession>
<reference evidence="2 3" key="1">
    <citation type="submission" date="2019-02" db="EMBL/GenBank/DDBJ databases">
        <title>From farm to fork: dissemination of Tn554::fexA-optrA in linezolid-resistant Enterococcus faecalis clones from chicken feces and meat in Tunisia.</title>
        <authorList>
            <person name="Tedim A.P."/>
            <person name="Elghaieb H."/>
            <person name="Abbassi M.S."/>
            <person name="Novais C."/>
            <person name="Hassen A."/>
            <person name="Peixe L."/>
            <person name="Freitas A.R."/>
        </authorList>
    </citation>
    <scope>NUCLEOTIDE SEQUENCE [LARGE SCALE GENOMIC DNA]</scope>
    <source>
        <strain evidence="2 3">728T</strain>
    </source>
</reference>
<evidence type="ECO:0000256" key="1">
    <source>
        <dbReference type="SAM" id="Phobius"/>
    </source>
</evidence>